<sequence length="90" mass="10497">MGFWGKMTKPMRRVGTKVAKGFGIRKARHGKLRRDVQSCDSEDVQILWELLKRNEREVTRSATKTGKNSKKNGFLHCIDWSRCPTFVYHT</sequence>
<organism evidence="1 2">
    <name type="scientific">Lithospermum erythrorhizon</name>
    <name type="common">Purple gromwell</name>
    <name type="synonym">Lithospermum officinale var. erythrorhizon</name>
    <dbReference type="NCBI Taxonomy" id="34254"/>
    <lineage>
        <taxon>Eukaryota</taxon>
        <taxon>Viridiplantae</taxon>
        <taxon>Streptophyta</taxon>
        <taxon>Embryophyta</taxon>
        <taxon>Tracheophyta</taxon>
        <taxon>Spermatophyta</taxon>
        <taxon>Magnoliopsida</taxon>
        <taxon>eudicotyledons</taxon>
        <taxon>Gunneridae</taxon>
        <taxon>Pentapetalae</taxon>
        <taxon>asterids</taxon>
        <taxon>lamiids</taxon>
        <taxon>Boraginales</taxon>
        <taxon>Boraginaceae</taxon>
        <taxon>Boraginoideae</taxon>
        <taxon>Lithospermeae</taxon>
        <taxon>Lithospermum</taxon>
    </lineage>
</organism>
<dbReference type="EMBL" id="BAABME010006417">
    <property type="protein sequence ID" value="GAA0168308.1"/>
    <property type="molecule type" value="Genomic_DNA"/>
</dbReference>
<dbReference type="Proteomes" id="UP001454036">
    <property type="component" value="Unassembled WGS sequence"/>
</dbReference>
<dbReference type="PANTHER" id="PTHR33181">
    <property type="entry name" value="OS01G0778500 PROTEIN"/>
    <property type="match status" value="1"/>
</dbReference>
<protein>
    <submittedName>
        <fullName evidence="1">Uncharacterized protein</fullName>
    </submittedName>
</protein>
<proteinExistence type="predicted"/>
<evidence type="ECO:0000313" key="2">
    <source>
        <dbReference type="Proteomes" id="UP001454036"/>
    </source>
</evidence>
<dbReference type="AlphaFoldDB" id="A0AAV3QXB4"/>
<name>A0AAV3QXB4_LITER</name>
<comment type="caution">
    <text evidence="1">The sequence shown here is derived from an EMBL/GenBank/DDBJ whole genome shotgun (WGS) entry which is preliminary data.</text>
</comment>
<keyword evidence="2" id="KW-1185">Reference proteome</keyword>
<accession>A0AAV3QXB4</accession>
<evidence type="ECO:0000313" key="1">
    <source>
        <dbReference type="EMBL" id="GAA0168308.1"/>
    </source>
</evidence>
<reference evidence="1 2" key="1">
    <citation type="submission" date="2024-01" db="EMBL/GenBank/DDBJ databases">
        <title>The complete chloroplast genome sequence of Lithospermum erythrorhizon: insights into the phylogenetic relationship among Boraginaceae species and the maternal lineages of purple gromwells.</title>
        <authorList>
            <person name="Okada T."/>
            <person name="Watanabe K."/>
        </authorList>
    </citation>
    <scope>NUCLEOTIDE SEQUENCE [LARGE SCALE GENOMIC DNA]</scope>
</reference>
<dbReference type="PANTHER" id="PTHR33181:SF4">
    <property type="entry name" value="OVULE PROTEIN"/>
    <property type="match status" value="1"/>
</dbReference>
<gene>
    <name evidence="1" type="ORF">LIER_23056</name>
</gene>